<evidence type="ECO:0000313" key="4">
    <source>
        <dbReference type="Proteomes" id="UP000217895"/>
    </source>
</evidence>
<dbReference type="InterPro" id="IPR011050">
    <property type="entry name" value="Pectin_lyase_fold/virulence"/>
</dbReference>
<dbReference type="Pfam" id="PF05860">
    <property type="entry name" value="TPS"/>
    <property type="match status" value="1"/>
</dbReference>
<dbReference type="InterPro" id="IPR012334">
    <property type="entry name" value="Pectin_lyas_fold"/>
</dbReference>
<proteinExistence type="predicted"/>
<dbReference type="EMBL" id="AP018203">
    <property type="protein sequence ID" value="BAY54776.1"/>
    <property type="molecule type" value="Genomic_DNA"/>
</dbReference>
<feature type="domain" description="Filamentous haemagglutinin FhaB/tRNA nuclease CdiA-like TPS" evidence="2">
    <location>
        <begin position="29"/>
        <end position="143"/>
    </location>
</feature>
<dbReference type="SUPFAM" id="SSF51126">
    <property type="entry name" value="Pectin lyase-like"/>
    <property type="match status" value="2"/>
</dbReference>
<gene>
    <name evidence="3" type="ORF">NIES2135_15940</name>
</gene>
<dbReference type="Proteomes" id="UP000217895">
    <property type="component" value="Chromosome"/>
</dbReference>
<sequence>MLRLLIFLGLFGSWLTFVNQAEAQQIIPDNTLSSKVDRSGNAFTITNGSAAGSNLFHSFREFSIPTGGSAPFDLMNTPNISTIFSRVTGGSVSNIDGVIRTINNSNAVNLFLINPAGILFGSNASLNISGSFTATTADSIFFADGMKFHVTNPTEPPLLTISVPVGLQLGANAGLIQVQGQPQNPASGLQVQTGRTLALAGSQIDLTGATLKAPDGQVELWAAQNAQIAMNKQPWQLNSSTAEANWGNISLRQSSRIDAGGVNGGAIHVRGRGLTLQDGSNMSSTTSAGQGKGITIQTTEFVDLLGMSSPGQLLLSGINTSVGNQFSFLAPPGPPMTGRAGDIKIDTLRLRLANGAWLQSSTSGNNSRTGDISIHATDVDLVGYETAFSLSIVNSIGTLITARNNNQSGRVSVDAQRVRVLDGSRISSSLLGGNGTAGEVSIRAAESLEIRGINPNGGITSAVLASIEAGARGQSGQITIETGSLILANGGSITSELAGASNTFFGPRPGAQGTAGSITIRAKDVQVSDVKIDGFSRSLTGITASLGNGAVGSGGTINLTADNLRVLNGGQITSAAEGQGAAGSIILQAKNIDVQGVSQPLSDGRILLSTISSAAAGSSAAGSVNLQADIIRVDGAELSVSNRGTGDAGNLNLSAGSILLKNGANLQAEVNGGNQGNIQLQARELLLLRQNSKIITSATGLSTGGNIAINAPNILGLGNSDIVANAEQGRGGNIQITTQNILGLQYRDRLTPENDITASSKFGINGTVQVNNAGVDPNSGLIQLSTDILDPTQQITATCAANQGSSFVVTGRGGVPINPMQDTRHDRTWNDVRDLSHFPRLAINAKHNAEAMLQPIALMEATTWYRNLKTGKVEIVATQPAKTFSSATCAATPQKY</sequence>
<name>A0A1Z4JDG3_LEPBY</name>
<keyword evidence="4" id="KW-1185">Reference proteome</keyword>
<evidence type="ECO:0000313" key="3">
    <source>
        <dbReference type="EMBL" id="BAY54776.1"/>
    </source>
</evidence>
<keyword evidence="1" id="KW-0732">Signal</keyword>
<reference evidence="3 4" key="1">
    <citation type="submission" date="2017-06" db="EMBL/GenBank/DDBJ databases">
        <title>Genome sequencing of cyanobaciteial culture collection at National Institute for Environmental Studies (NIES).</title>
        <authorList>
            <person name="Hirose Y."/>
            <person name="Shimura Y."/>
            <person name="Fujisawa T."/>
            <person name="Nakamura Y."/>
            <person name="Kawachi M."/>
        </authorList>
    </citation>
    <scope>NUCLEOTIDE SEQUENCE [LARGE SCALE GENOMIC DNA]</scope>
    <source>
        <strain evidence="3 4">NIES-2135</strain>
    </source>
</reference>
<dbReference type="NCBIfam" id="TIGR01901">
    <property type="entry name" value="adhes_NPXG"/>
    <property type="match status" value="1"/>
</dbReference>
<dbReference type="AlphaFoldDB" id="A0A1Z4JDG3"/>
<accession>A0A1Z4JDG3</accession>
<feature type="signal peptide" evidence="1">
    <location>
        <begin position="1"/>
        <end position="23"/>
    </location>
</feature>
<evidence type="ECO:0000256" key="1">
    <source>
        <dbReference type="SAM" id="SignalP"/>
    </source>
</evidence>
<feature type="chain" id="PRO_5011120215" description="Filamentous haemagglutinin FhaB/tRNA nuclease CdiA-like TPS domain-containing protein" evidence="1">
    <location>
        <begin position="24"/>
        <end position="896"/>
    </location>
</feature>
<protein>
    <recommendedName>
        <fullName evidence="2">Filamentous haemagglutinin FhaB/tRNA nuclease CdiA-like TPS domain-containing protein</fullName>
    </recommendedName>
</protein>
<dbReference type="Gene3D" id="2.160.20.10">
    <property type="entry name" value="Single-stranded right-handed beta-helix, Pectin lyase-like"/>
    <property type="match status" value="2"/>
</dbReference>
<dbReference type="InterPro" id="IPR008638">
    <property type="entry name" value="FhaB/CdiA-like_TPS"/>
</dbReference>
<evidence type="ECO:0000259" key="2">
    <source>
        <dbReference type="SMART" id="SM00912"/>
    </source>
</evidence>
<dbReference type="SMART" id="SM00912">
    <property type="entry name" value="Haemagg_act"/>
    <property type="match status" value="1"/>
</dbReference>
<organism evidence="3 4">
    <name type="scientific">Leptolyngbya boryana NIES-2135</name>
    <dbReference type="NCBI Taxonomy" id="1973484"/>
    <lineage>
        <taxon>Bacteria</taxon>
        <taxon>Bacillati</taxon>
        <taxon>Cyanobacteriota</taxon>
        <taxon>Cyanophyceae</taxon>
        <taxon>Leptolyngbyales</taxon>
        <taxon>Leptolyngbyaceae</taxon>
        <taxon>Leptolyngbya group</taxon>
        <taxon>Leptolyngbya</taxon>
    </lineage>
</organism>